<evidence type="ECO:0000256" key="12">
    <source>
        <dbReference type="ARBA" id="ARBA00022741"/>
    </source>
</evidence>
<dbReference type="PANTHER" id="PTHR34848:SF1">
    <property type="entry name" value="BIFUNCTIONAL ADENOSYLCOBALAMIN BIOSYNTHESIS PROTEIN COBU"/>
    <property type="match status" value="1"/>
</dbReference>
<evidence type="ECO:0000313" key="19">
    <source>
        <dbReference type="Proteomes" id="UP000681526"/>
    </source>
</evidence>
<comment type="catalytic activity">
    <reaction evidence="3">
        <text>adenosylcob(III)inamide + GTP = adenosylcob(III)inamide phosphate + GDP + H(+)</text>
        <dbReference type="Rhea" id="RHEA:15765"/>
        <dbReference type="ChEBI" id="CHEBI:2480"/>
        <dbReference type="ChEBI" id="CHEBI:15378"/>
        <dbReference type="ChEBI" id="CHEBI:37565"/>
        <dbReference type="ChEBI" id="CHEBI:58189"/>
        <dbReference type="ChEBI" id="CHEBI:58502"/>
        <dbReference type="EC" id="2.7.1.156"/>
    </reaction>
</comment>
<keyword evidence="11 18" id="KW-0808">Transferase</keyword>
<comment type="pathway">
    <text evidence="5">Cofactor biosynthesis; adenosylcobalamin biosynthesis; adenosylcobalamin from cob(II)yrinate a,c-diamide: step 6/7.</text>
</comment>
<dbReference type="PANTHER" id="PTHR34848">
    <property type="match status" value="1"/>
</dbReference>
<dbReference type="PIRSF" id="PIRSF006135">
    <property type="entry name" value="CobU"/>
    <property type="match status" value="1"/>
</dbReference>
<evidence type="ECO:0000256" key="13">
    <source>
        <dbReference type="ARBA" id="ARBA00022777"/>
    </source>
</evidence>
<comment type="catalytic activity">
    <reaction evidence="1">
        <text>adenosylcob(III)inamide + ATP = adenosylcob(III)inamide phosphate + ADP + H(+)</text>
        <dbReference type="Rhea" id="RHEA:15769"/>
        <dbReference type="ChEBI" id="CHEBI:2480"/>
        <dbReference type="ChEBI" id="CHEBI:15378"/>
        <dbReference type="ChEBI" id="CHEBI:30616"/>
        <dbReference type="ChEBI" id="CHEBI:58502"/>
        <dbReference type="ChEBI" id="CHEBI:456216"/>
        <dbReference type="EC" id="2.7.1.156"/>
    </reaction>
</comment>
<evidence type="ECO:0000256" key="2">
    <source>
        <dbReference type="ARBA" id="ARBA00000711"/>
    </source>
</evidence>
<comment type="pathway">
    <text evidence="6">Cofactor biosynthesis; adenosylcobalamin biosynthesis; adenosylcobalamin from cob(II)yrinate a,c-diamide: step 5/7.</text>
</comment>
<evidence type="ECO:0000256" key="15">
    <source>
        <dbReference type="ARBA" id="ARBA00023134"/>
    </source>
</evidence>
<keyword evidence="15" id="KW-0342">GTP-binding</keyword>
<dbReference type="NCBIfam" id="NF004469">
    <property type="entry name" value="PRK05800.1"/>
    <property type="match status" value="1"/>
</dbReference>
<sequence>MAVLVTGGARSGKSRFAESYAARLASRGIYVATAQPLDDEMERRVRAHREERRLSGFAWETVEEPLDLVGLLDRLAAPGAQAGRPVVLVDCLTLWLSNHLLAVCPDGGADRARVEREMDGRIEALAGAVRRFPLPLVLVTNEVGAGIVPETALGRMFRDAAGRMNQRLAGVCDRLFLVVSGIPVDLKSIAFRMDEL</sequence>
<evidence type="ECO:0000256" key="11">
    <source>
        <dbReference type="ARBA" id="ARBA00022679"/>
    </source>
</evidence>
<dbReference type="InterPro" id="IPR003203">
    <property type="entry name" value="CobU/CobP"/>
</dbReference>
<keyword evidence="19" id="KW-1185">Reference proteome</keyword>
<dbReference type="Proteomes" id="UP000681526">
    <property type="component" value="Unassembled WGS sequence"/>
</dbReference>
<name>A0ABN7RZR0_THEXY</name>
<dbReference type="RefSeq" id="WP_015254469.1">
    <property type="nucleotide sequence ID" value="NZ_CAJRAY010000038.1"/>
</dbReference>
<dbReference type="EMBL" id="CAJRAY010000038">
    <property type="protein sequence ID" value="CAG5084987.1"/>
    <property type="molecule type" value="Genomic_DNA"/>
</dbReference>
<protein>
    <recommendedName>
        <fullName evidence="16">Adenosylcobinamide kinase</fullName>
        <ecNumber evidence="8">2.7.1.156</ecNumber>
        <ecNumber evidence="9">2.7.7.62</ecNumber>
    </recommendedName>
    <alternativeName>
        <fullName evidence="17">Adenosylcobinamide-phosphate guanylyltransferase</fullName>
    </alternativeName>
</protein>
<comment type="similarity">
    <text evidence="7">Belongs to the CobU/CobP family.</text>
</comment>
<organism evidence="18 19">
    <name type="scientific">Thermobacillus xylanilyticus</name>
    <dbReference type="NCBI Taxonomy" id="76633"/>
    <lineage>
        <taxon>Bacteria</taxon>
        <taxon>Bacillati</taxon>
        <taxon>Bacillota</taxon>
        <taxon>Bacilli</taxon>
        <taxon>Bacillales</taxon>
        <taxon>Paenibacillaceae</taxon>
        <taxon>Thermobacillus</taxon>
    </lineage>
</organism>
<gene>
    <name evidence="18" type="primary">txxe 1706-cobU</name>
    <name evidence="18" type="ORF">TXXE_08405</name>
</gene>
<evidence type="ECO:0000256" key="14">
    <source>
        <dbReference type="ARBA" id="ARBA00022840"/>
    </source>
</evidence>
<evidence type="ECO:0000256" key="10">
    <source>
        <dbReference type="ARBA" id="ARBA00022573"/>
    </source>
</evidence>
<evidence type="ECO:0000256" key="7">
    <source>
        <dbReference type="ARBA" id="ARBA00007490"/>
    </source>
</evidence>
<dbReference type="SUPFAM" id="SSF52540">
    <property type="entry name" value="P-loop containing nucleoside triphosphate hydrolases"/>
    <property type="match status" value="1"/>
</dbReference>
<proteinExistence type="inferred from homology"/>
<accession>A0ABN7RZR0</accession>
<evidence type="ECO:0000256" key="6">
    <source>
        <dbReference type="ARBA" id="ARBA00005159"/>
    </source>
</evidence>
<evidence type="ECO:0000256" key="3">
    <source>
        <dbReference type="ARBA" id="ARBA00001522"/>
    </source>
</evidence>
<dbReference type="EC" id="2.7.7.62" evidence="9"/>
<evidence type="ECO:0000256" key="1">
    <source>
        <dbReference type="ARBA" id="ARBA00000312"/>
    </source>
</evidence>
<comment type="caution">
    <text evidence="18">The sequence shown here is derived from an EMBL/GenBank/DDBJ whole genome shotgun (WGS) entry which is preliminary data.</text>
</comment>
<dbReference type="Gene3D" id="3.40.50.300">
    <property type="entry name" value="P-loop containing nucleotide triphosphate hydrolases"/>
    <property type="match status" value="1"/>
</dbReference>
<dbReference type="CDD" id="cd00544">
    <property type="entry name" value="CobU"/>
    <property type="match status" value="1"/>
</dbReference>
<comment type="function">
    <text evidence="4">Catalyzes ATP-dependent phosphorylation of adenosylcobinamide and addition of GMP to adenosylcobinamide phosphate.</text>
</comment>
<evidence type="ECO:0000256" key="9">
    <source>
        <dbReference type="ARBA" id="ARBA00012523"/>
    </source>
</evidence>
<keyword evidence="10" id="KW-0169">Cobalamin biosynthesis</keyword>
<keyword evidence="14" id="KW-0067">ATP-binding</keyword>
<dbReference type="GO" id="GO:0043752">
    <property type="term" value="F:adenosylcobinamide kinase activity"/>
    <property type="evidence" value="ECO:0007669"/>
    <property type="project" value="UniProtKB-EC"/>
</dbReference>
<dbReference type="EC" id="2.7.1.156" evidence="8"/>
<comment type="catalytic activity">
    <reaction evidence="2">
        <text>adenosylcob(III)inamide phosphate + GTP + H(+) = adenosylcob(III)inamide-GDP + diphosphate</text>
        <dbReference type="Rhea" id="RHEA:22712"/>
        <dbReference type="ChEBI" id="CHEBI:15378"/>
        <dbReference type="ChEBI" id="CHEBI:33019"/>
        <dbReference type="ChEBI" id="CHEBI:37565"/>
        <dbReference type="ChEBI" id="CHEBI:58502"/>
        <dbReference type="ChEBI" id="CHEBI:60487"/>
        <dbReference type="EC" id="2.7.7.62"/>
    </reaction>
</comment>
<reference evidence="18 19" key="1">
    <citation type="submission" date="2021-04" db="EMBL/GenBank/DDBJ databases">
        <authorList>
            <person name="Rakotoarivonina H."/>
        </authorList>
    </citation>
    <scope>NUCLEOTIDE SEQUENCE [LARGE SCALE GENOMIC DNA]</scope>
    <source>
        <strain evidence="18 19">XE</strain>
    </source>
</reference>
<evidence type="ECO:0000256" key="17">
    <source>
        <dbReference type="ARBA" id="ARBA00030571"/>
    </source>
</evidence>
<evidence type="ECO:0000256" key="8">
    <source>
        <dbReference type="ARBA" id="ARBA00012016"/>
    </source>
</evidence>
<evidence type="ECO:0000256" key="4">
    <source>
        <dbReference type="ARBA" id="ARBA00003889"/>
    </source>
</evidence>
<evidence type="ECO:0000313" key="18">
    <source>
        <dbReference type="EMBL" id="CAG5084987.1"/>
    </source>
</evidence>
<keyword evidence="13" id="KW-0418">Kinase</keyword>
<dbReference type="InterPro" id="IPR027417">
    <property type="entry name" value="P-loop_NTPase"/>
</dbReference>
<evidence type="ECO:0000256" key="5">
    <source>
        <dbReference type="ARBA" id="ARBA00004692"/>
    </source>
</evidence>
<evidence type="ECO:0000256" key="16">
    <source>
        <dbReference type="ARBA" id="ARBA00029570"/>
    </source>
</evidence>
<keyword evidence="12" id="KW-0547">Nucleotide-binding</keyword>
<dbReference type="Pfam" id="PF02283">
    <property type="entry name" value="CobU"/>
    <property type="match status" value="1"/>
</dbReference>